<dbReference type="KEGG" id="orp:MOP44_07620"/>
<organism evidence="2 3">
    <name type="scientific">Occallatibacter riparius</name>
    <dbReference type="NCBI Taxonomy" id="1002689"/>
    <lineage>
        <taxon>Bacteria</taxon>
        <taxon>Pseudomonadati</taxon>
        <taxon>Acidobacteriota</taxon>
        <taxon>Terriglobia</taxon>
        <taxon>Terriglobales</taxon>
        <taxon>Acidobacteriaceae</taxon>
        <taxon>Occallatibacter</taxon>
    </lineage>
</organism>
<evidence type="ECO:0000313" key="2">
    <source>
        <dbReference type="EMBL" id="UWZ85805.1"/>
    </source>
</evidence>
<dbReference type="Proteomes" id="UP001059380">
    <property type="component" value="Chromosome"/>
</dbReference>
<evidence type="ECO:0000313" key="3">
    <source>
        <dbReference type="Proteomes" id="UP001059380"/>
    </source>
</evidence>
<evidence type="ECO:0000256" key="1">
    <source>
        <dbReference type="SAM" id="Phobius"/>
    </source>
</evidence>
<keyword evidence="1" id="KW-0812">Transmembrane</keyword>
<keyword evidence="1" id="KW-1133">Transmembrane helix</keyword>
<protein>
    <submittedName>
        <fullName evidence="2">Uncharacterized protein</fullName>
    </submittedName>
</protein>
<proteinExistence type="predicted"/>
<gene>
    <name evidence="2" type="ORF">MOP44_07620</name>
</gene>
<accession>A0A9J7BXD8</accession>
<sequence>MTSEWAVAAIIVSAAALIAGALCIAMMRRLERRADERQRVLEEQVAAMDDALELVEARLTEIHSAWAAASQPIQTESEAAAAGDVVIGQGEEPAIEPEIQAAIVAAAIAAAGPNARVRSATLVKGRDKASPWSQQGRVLVQSSHNLRK</sequence>
<reference evidence="2" key="1">
    <citation type="submission" date="2021-04" db="EMBL/GenBank/DDBJ databases">
        <title>Phylogenetic analysis of Acidobacteriaceae.</title>
        <authorList>
            <person name="Qiu L."/>
            <person name="Zhang Q."/>
        </authorList>
    </citation>
    <scope>NUCLEOTIDE SEQUENCE</scope>
    <source>
        <strain evidence="2">DSM 25168</strain>
    </source>
</reference>
<name>A0A9J7BXD8_9BACT</name>
<dbReference type="AlphaFoldDB" id="A0A9J7BXD8"/>
<keyword evidence="1" id="KW-0472">Membrane</keyword>
<dbReference type="RefSeq" id="WP_260795410.1">
    <property type="nucleotide sequence ID" value="NZ_CP093313.1"/>
</dbReference>
<dbReference type="EMBL" id="CP093313">
    <property type="protein sequence ID" value="UWZ85805.1"/>
    <property type="molecule type" value="Genomic_DNA"/>
</dbReference>
<feature type="transmembrane region" description="Helical" evidence="1">
    <location>
        <begin position="6"/>
        <end position="27"/>
    </location>
</feature>
<keyword evidence="3" id="KW-1185">Reference proteome</keyword>